<dbReference type="Pfam" id="PF02565">
    <property type="entry name" value="RecO_C"/>
    <property type="match status" value="1"/>
</dbReference>
<evidence type="ECO:0000256" key="4">
    <source>
        <dbReference type="ARBA" id="ARBA00023172"/>
    </source>
</evidence>
<dbReference type="InterPro" id="IPR003717">
    <property type="entry name" value="RecO"/>
</dbReference>
<dbReference type="STRING" id="13035.Dacsa_0231"/>
<dbReference type="RefSeq" id="WP_015228052.1">
    <property type="nucleotide sequence ID" value="NC_019780.1"/>
</dbReference>
<dbReference type="PANTHER" id="PTHR33991:SF1">
    <property type="entry name" value="DNA REPAIR PROTEIN RECO"/>
    <property type="match status" value="1"/>
</dbReference>
<proteinExistence type="inferred from homology"/>
<dbReference type="InterPro" id="IPR022572">
    <property type="entry name" value="DNA_rep/recomb_RecO_N"/>
</dbReference>
<dbReference type="GO" id="GO:0006302">
    <property type="term" value="P:double-strand break repair"/>
    <property type="evidence" value="ECO:0007669"/>
    <property type="project" value="TreeGrafter"/>
</dbReference>
<gene>
    <name evidence="7" type="primary">recO</name>
    <name evidence="9" type="ORF">Dacsa_0231</name>
</gene>
<accession>K9YQ74</accession>
<evidence type="ECO:0000256" key="2">
    <source>
        <dbReference type="ARBA" id="ARBA00021310"/>
    </source>
</evidence>
<comment type="similarity">
    <text evidence="1 7">Belongs to the RecO family.</text>
</comment>
<keyword evidence="4 7" id="KW-0233">DNA recombination</keyword>
<dbReference type="HOGENOM" id="CLU_066632_0_0_3"/>
<dbReference type="Gene3D" id="2.40.50.140">
    <property type="entry name" value="Nucleic acid-binding proteins"/>
    <property type="match status" value="1"/>
</dbReference>
<evidence type="ECO:0000313" key="10">
    <source>
        <dbReference type="Proteomes" id="UP000010482"/>
    </source>
</evidence>
<reference evidence="9" key="1">
    <citation type="submission" date="2012-04" db="EMBL/GenBank/DDBJ databases">
        <title>Finished genome of Dactylococcopsis salina PCC 8305.</title>
        <authorList>
            <consortium name="US DOE Joint Genome Institute"/>
            <person name="Gugger M."/>
            <person name="Coursin T."/>
            <person name="Rippka R."/>
            <person name="Tandeau De Marsac N."/>
            <person name="Huntemann M."/>
            <person name="Wei C.-L."/>
            <person name="Han J."/>
            <person name="Detter J.C."/>
            <person name="Han C."/>
            <person name="Tapia R."/>
            <person name="Daligault H."/>
            <person name="Chen A."/>
            <person name="Krypides N."/>
            <person name="Mavromatis K."/>
            <person name="Markowitz V."/>
            <person name="Szeto E."/>
            <person name="Ivanova N."/>
            <person name="Ovchinnikova G."/>
            <person name="Pagani I."/>
            <person name="Pati A."/>
            <person name="Goodwin L."/>
            <person name="Peters L."/>
            <person name="Pitluck S."/>
            <person name="Woyke T."/>
            <person name="Kerfeld C."/>
        </authorList>
    </citation>
    <scope>NUCLEOTIDE SEQUENCE [LARGE SCALE GENOMIC DNA]</scope>
    <source>
        <strain evidence="9">PCC 8305</strain>
    </source>
</reference>
<evidence type="ECO:0000256" key="3">
    <source>
        <dbReference type="ARBA" id="ARBA00022763"/>
    </source>
</evidence>
<evidence type="ECO:0000313" key="9">
    <source>
        <dbReference type="EMBL" id="AFZ49039.1"/>
    </source>
</evidence>
<organism evidence="9 10">
    <name type="scientific">Dactylococcopsis salina (strain PCC 8305)</name>
    <name type="common">Myxobactron salinum</name>
    <dbReference type="NCBI Taxonomy" id="13035"/>
    <lineage>
        <taxon>Bacteria</taxon>
        <taxon>Bacillati</taxon>
        <taxon>Cyanobacteriota</taxon>
        <taxon>Cyanophyceae</taxon>
        <taxon>Nodosilineales</taxon>
        <taxon>Cymatolegaceae</taxon>
        <taxon>Dactylococcopsis</taxon>
    </lineage>
</organism>
<dbReference type="EMBL" id="CP003944">
    <property type="protein sequence ID" value="AFZ49039.1"/>
    <property type="molecule type" value="Genomic_DNA"/>
</dbReference>
<dbReference type="KEGG" id="dsl:Dacsa_0231"/>
<keyword evidence="10" id="KW-1185">Reference proteome</keyword>
<dbReference type="Pfam" id="PF11967">
    <property type="entry name" value="RecO_N"/>
    <property type="match status" value="1"/>
</dbReference>
<dbReference type="HAMAP" id="MF_00201">
    <property type="entry name" value="RecO"/>
    <property type="match status" value="1"/>
</dbReference>
<dbReference type="AlphaFoldDB" id="K9YQ74"/>
<dbReference type="OrthoDB" id="9797083at2"/>
<evidence type="ECO:0000259" key="8">
    <source>
        <dbReference type="Pfam" id="PF11967"/>
    </source>
</evidence>
<evidence type="ECO:0000256" key="1">
    <source>
        <dbReference type="ARBA" id="ARBA00007452"/>
    </source>
</evidence>
<dbReference type="SUPFAM" id="SSF57863">
    <property type="entry name" value="ArfGap/RecO-like zinc finger"/>
    <property type="match status" value="1"/>
</dbReference>
<dbReference type="GO" id="GO:0006310">
    <property type="term" value="P:DNA recombination"/>
    <property type="evidence" value="ECO:0007669"/>
    <property type="project" value="UniProtKB-UniRule"/>
</dbReference>
<keyword evidence="5 7" id="KW-0234">DNA repair</keyword>
<keyword evidence="3 7" id="KW-0227">DNA damage</keyword>
<dbReference type="NCBIfam" id="TIGR00613">
    <property type="entry name" value="reco"/>
    <property type="match status" value="1"/>
</dbReference>
<dbReference type="PATRIC" id="fig|13035.3.peg.268"/>
<dbReference type="SUPFAM" id="SSF50249">
    <property type="entry name" value="Nucleic acid-binding proteins"/>
    <property type="match status" value="1"/>
</dbReference>
<dbReference type="InterPro" id="IPR042242">
    <property type="entry name" value="RecO_C"/>
</dbReference>
<evidence type="ECO:0000256" key="6">
    <source>
        <dbReference type="ARBA" id="ARBA00033409"/>
    </source>
</evidence>
<dbReference type="PANTHER" id="PTHR33991">
    <property type="entry name" value="DNA REPAIR PROTEIN RECO"/>
    <property type="match status" value="1"/>
</dbReference>
<evidence type="ECO:0000256" key="5">
    <source>
        <dbReference type="ARBA" id="ARBA00023204"/>
    </source>
</evidence>
<protein>
    <recommendedName>
        <fullName evidence="2 7">DNA repair protein RecO</fullName>
    </recommendedName>
    <alternativeName>
        <fullName evidence="6 7">Recombination protein O</fullName>
    </alternativeName>
</protein>
<dbReference type="GO" id="GO:0043590">
    <property type="term" value="C:bacterial nucleoid"/>
    <property type="evidence" value="ECO:0007669"/>
    <property type="project" value="TreeGrafter"/>
</dbReference>
<dbReference type="eggNOG" id="COG1381">
    <property type="taxonomic scope" value="Bacteria"/>
</dbReference>
<dbReference type="InterPro" id="IPR037278">
    <property type="entry name" value="ARFGAP/RecO"/>
</dbReference>
<evidence type="ECO:0000256" key="7">
    <source>
        <dbReference type="HAMAP-Rule" id="MF_00201"/>
    </source>
</evidence>
<comment type="function">
    <text evidence="7">Involved in DNA repair and RecF pathway recombination.</text>
</comment>
<dbReference type="Proteomes" id="UP000010482">
    <property type="component" value="Chromosome"/>
</dbReference>
<sequence>MSQTYQATGINLKGMPLGEHDRSLTILTPEYGLIRAVAGGARKYQSRLRGRSELFVVNELLLVKGRSSLHRLTQAETLYTYPKLTQSLGKLAISQYLAEIVLCFALSEQPQEELFTLLREHLHRIENCSPNPTAETLFSLLNQGIFHLLSLAGIAPQVYNCCLTQLPPDRDRAGFSYQAGGIISQGTETVNHSLNAVELNLLQQLSQATLPANFSGEIQHLQSIEKLLRNYTEYHFHYSIRAASLVDSLLHQPCRLGEVTT</sequence>
<feature type="domain" description="DNA replication/recombination mediator RecO N-terminal" evidence="8">
    <location>
        <begin position="1"/>
        <end position="80"/>
    </location>
</feature>
<dbReference type="Gene3D" id="1.20.1440.120">
    <property type="entry name" value="Recombination protein O, C-terminal domain"/>
    <property type="match status" value="1"/>
</dbReference>
<dbReference type="InterPro" id="IPR012340">
    <property type="entry name" value="NA-bd_OB-fold"/>
</dbReference>
<name>K9YQ74_DACS8</name>